<dbReference type="Proteomes" id="UP000230159">
    <property type="component" value="Unassembled WGS sequence"/>
</dbReference>
<sequence>MDKLTTKNKGMNFFGFKKNKNDDKKDEETGAFLKEELVQNDKNENNNLTEQNKQEDKDDWLEDNTNKEQLGELAVDVYSKNDELIVRSTLAGVRPEDLEVVVEGDDLIIRGQRKKEEVIDQEDCYYQECYWGSFERVVRLPLKIDQDNMRAKLKNGVLTVVLGKAKEEKKVAVRVEGE</sequence>
<dbReference type="EMBL" id="PCTN01000050">
    <property type="protein sequence ID" value="PIP75900.1"/>
    <property type="molecule type" value="Genomic_DNA"/>
</dbReference>
<name>A0A2H0D2R1_9BACT</name>
<feature type="compositionally biased region" description="Basic and acidic residues" evidence="3">
    <location>
        <begin position="19"/>
        <end position="44"/>
    </location>
</feature>
<dbReference type="AlphaFoldDB" id="A0A2H0D2R1"/>
<dbReference type="Pfam" id="PF00011">
    <property type="entry name" value="HSP20"/>
    <property type="match status" value="1"/>
</dbReference>
<feature type="compositionally biased region" description="Low complexity" evidence="3">
    <location>
        <begin position="7"/>
        <end position="16"/>
    </location>
</feature>
<comment type="similarity">
    <text evidence="1 2">Belongs to the small heat shock protein (HSP20) family.</text>
</comment>
<dbReference type="PANTHER" id="PTHR11527">
    <property type="entry name" value="HEAT-SHOCK PROTEIN 20 FAMILY MEMBER"/>
    <property type="match status" value="1"/>
</dbReference>
<evidence type="ECO:0000256" key="2">
    <source>
        <dbReference type="RuleBase" id="RU003616"/>
    </source>
</evidence>
<evidence type="ECO:0000313" key="6">
    <source>
        <dbReference type="Proteomes" id="UP000230159"/>
    </source>
</evidence>
<evidence type="ECO:0000256" key="3">
    <source>
        <dbReference type="SAM" id="MobiDB-lite"/>
    </source>
</evidence>
<evidence type="ECO:0000313" key="5">
    <source>
        <dbReference type="EMBL" id="PIP75900.1"/>
    </source>
</evidence>
<proteinExistence type="inferred from homology"/>
<organism evidence="5 6">
    <name type="scientific">Candidatus Kuenenbacteria bacterium CG22_combo_CG10-13_8_21_14_all_39_9</name>
    <dbReference type="NCBI Taxonomy" id="1974621"/>
    <lineage>
        <taxon>Bacteria</taxon>
        <taxon>Candidatus Kueneniibacteriota</taxon>
    </lineage>
</organism>
<comment type="caution">
    <text evidence="5">The sequence shown here is derived from an EMBL/GenBank/DDBJ whole genome shotgun (WGS) entry which is preliminary data.</text>
</comment>
<accession>A0A2H0D2R1</accession>
<feature type="domain" description="SHSP" evidence="4">
    <location>
        <begin position="66"/>
        <end position="178"/>
    </location>
</feature>
<evidence type="ECO:0000256" key="1">
    <source>
        <dbReference type="PROSITE-ProRule" id="PRU00285"/>
    </source>
</evidence>
<reference evidence="5 6" key="1">
    <citation type="submission" date="2017-09" db="EMBL/GenBank/DDBJ databases">
        <title>Depth-based differentiation of microbial function through sediment-hosted aquifers and enrichment of novel symbionts in the deep terrestrial subsurface.</title>
        <authorList>
            <person name="Probst A.J."/>
            <person name="Ladd B."/>
            <person name="Jarett J.K."/>
            <person name="Geller-Mcgrath D.E."/>
            <person name="Sieber C.M."/>
            <person name="Emerson J.B."/>
            <person name="Anantharaman K."/>
            <person name="Thomas B.C."/>
            <person name="Malmstrom R."/>
            <person name="Stieglmeier M."/>
            <person name="Klingl A."/>
            <person name="Woyke T."/>
            <person name="Ryan C.M."/>
            <person name="Banfield J.F."/>
        </authorList>
    </citation>
    <scope>NUCLEOTIDE SEQUENCE [LARGE SCALE GENOMIC DNA]</scope>
    <source>
        <strain evidence="5">CG22_combo_CG10-13_8_21_14_all_39_9</strain>
    </source>
</reference>
<dbReference type="InterPro" id="IPR002068">
    <property type="entry name" value="A-crystallin/Hsp20_dom"/>
</dbReference>
<dbReference type="SUPFAM" id="SSF49764">
    <property type="entry name" value="HSP20-like chaperones"/>
    <property type="match status" value="1"/>
</dbReference>
<dbReference type="CDD" id="cd06464">
    <property type="entry name" value="ACD_sHsps-like"/>
    <property type="match status" value="1"/>
</dbReference>
<dbReference type="InterPro" id="IPR008978">
    <property type="entry name" value="HSP20-like_chaperone"/>
</dbReference>
<dbReference type="InterPro" id="IPR031107">
    <property type="entry name" value="Small_HSP"/>
</dbReference>
<feature type="region of interest" description="Disordered" evidence="3">
    <location>
        <begin position="1"/>
        <end position="61"/>
    </location>
</feature>
<protein>
    <recommendedName>
        <fullName evidence="4">SHSP domain-containing protein</fullName>
    </recommendedName>
</protein>
<dbReference type="PROSITE" id="PS01031">
    <property type="entry name" value="SHSP"/>
    <property type="match status" value="1"/>
</dbReference>
<gene>
    <name evidence="5" type="ORF">COW86_01120</name>
</gene>
<dbReference type="Gene3D" id="2.60.40.790">
    <property type="match status" value="1"/>
</dbReference>
<evidence type="ECO:0000259" key="4">
    <source>
        <dbReference type="PROSITE" id="PS01031"/>
    </source>
</evidence>